<evidence type="ECO:0000313" key="2">
    <source>
        <dbReference type="Proteomes" id="UP000824469"/>
    </source>
</evidence>
<dbReference type="EMBL" id="JAHRHJ020000005">
    <property type="protein sequence ID" value="KAH9316635.1"/>
    <property type="molecule type" value="Genomic_DNA"/>
</dbReference>
<gene>
    <name evidence="1" type="ORF">KI387_025262</name>
</gene>
<feature type="non-terminal residue" evidence="1">
    <location>
        <position position="90"/>
    </location>
</feature>
<sequence length="90" mass="9835">QATAVSFSEDKIVIFGAEDPDPALFISAYVWDIRVRHVMIDGGASLNIISSKAFQQMNIPSSYMCANPTMLRSFNDAITSTLGTVILNIH</sequence>
<reference evidence="1 2" key="1">
    <citation type="journal article" date="2021" name="Nat. Plants">
        <title>The Taxus genome provides insights into paclitaxel biosynthesis.</title>
        <authorList>
            <person name="Xiong X."/>
            <person name="Gou J."/>
            <person name="Liao Q."/>
            <person name="Li Y."/>
            <person name="Zhou Q."/>
            <person name="Bi G."/>
            <person name="Li C."/>
            <person name="Du R."/>
            <person name="Wang X."/>
            <person name="Sun T."/>
            <person name="Guo L."/>
            <person name="Liang H."/>
            <person name="Lu P."/>
            <person name="Wu Y."/>
            <person name="Zhang Z."/>
            <person name="Ro D.K."/>
            <person name="Shang Y."/>
            <person name="Huang S."/>
            <person name="Yan J."/>
        </authorList>
    </citation>
    <scope>NUCLEOTIDE SEQUENCE [LARGE SCALE GENOMIC DNA]</scope>
    <source>
        <strain evidence="1">Ta-2019</strain>
    </source>
</reference>
<proteinExistence type="predicted"/>
<keyword evidence="2" id="KW-1185">Reference proteome</keyword>
<comment type="caution">
    <text evidence="1">The sequence shown here is derived from an EMBL/GenBank/DDBJ whole genome shotgun (WGS) entry which is preliminary data.</text>
</comment>
<dbReference type="AlphaFoldDB" id="A0AA38G744"/>
<dbReference type="Proteomes" id="UP000824469">
    <property type="component" value="Unassembled WGS sequence"/>
</dbReference>
<name>A0AA38G744_TAXCH</name>
<accession>A0AA38G744</accession>
<organism evidence="1 2">
    <name type="scientific">Taxus chinensis</name>
    <name type="common">Chinese yew</name>
    <name type="synonym">Taxus wallichiana var. chinensis</name>
    <dbReference type="NCBI Taxonomy" id="29808"/>
    <lineage>
        <taxon>Eukaryota</taxon>
        <taxon>Viridiplantae</taxon>
        <taxon>Streptophyta</taxon>
        <taxon>Embryophyta</taxon>
        <taxon>Tracheophyta</taxon>
        <taxon>Spermatophyta</taxon>
        <taxon>Pinopsida</taxon>
        <taxon>Pinidae</taxon>
        <taxon>Conifers II</taxon>
        <taxon>Cupressales</taxon>
        <taxon>Taxaceae</taxon>
        <taxon>Taxus</taxon>
    </lineage>
</organism>
<feature type="non-terminal residue" evidence="1">
    <location>
        <position position="1"/>
    </location>
</feature>
<protein>
    <submittedName>
        <fullName evidence="1">Uncharacterized protein</fullName>
    </submittedName>
</protein>
<evidence type="ECO:0000313" key="1">
    <source>
        <dbReference type="EMBL" id="KAH9316635.1"/>
    </source>
</evidence>